<accession>A0A1G6JYW3</accession>
<evidence type="ECO:0000313" key="2">
    <source>
        <dbReference type="Proteomes" id="UP000199455"/>
    </source>
</evidence>
<protein>
    <submittedName>
        <fullName evidence="1">Uncharacterized protein</fullName>
    </submittedName>
</protein>
<sequence>MVRLLITSALKLSSIIKDTTRFIFTEKVMIQSLRSHIELYLLMDKLN</sequence>
<proteinExistence type="predicted"/>
<keyword evidence="2" id="KW-1185">Reference proteome</keyword>
<name>A0A1G6JYW3_9SPHI</name>
<dbReference type="Proteomes" id="UP000199455">
    <property type="component" value="Unassembled WGS sequence"/>
</dbReference>
<gene>
    <name evidence="1" type="ORF">SAMN04488024_101599</name>
</gene>
<organism evidence="1 2">
    <name type="scientific">Pedobacter soli</name>
    <dbReference type="NCBI Taxonomy" id="390242"/>
    <lineage>
        <taxon>Bacteria</taxon>
        <taxon>Pseudomonadati</taxon>
        <taxon>Bacteroidota</taxon>
        <taxon>Sphingobacteriia</taxon>
        <taxon>Sphingobacteriales</taxon>
        <taxon>Sphingobacteriaceae</taxon>
        <taxon>Pedobacter</taxon>
    </lineage>
</organism>
<reference evidence="2" key="1">
    <citation type="submission" date="2016-10" db="EMBL/GenBank/DDBJ databases">
        <authorList>
            <person name="Varghese N."/>
            <person name="Submissions S."/>
        </authorList>
    </citation>
    <scope>NUCLEOTIDE SEQUENCE [LARGE SCALE GENOMIC DNA]</scope>
    <source>
        <strain evidence="2">DSM 18609</strain>
    </source>
</reference>
<dbReference type="EMBL" id="FMZH01000001">
    <property type="protein sequence ID" value="SDC23883.1"/>
    <property type="molecule type" value="Genomic_DNA"/>
</dbReference>
<dbReference type="AlphaFoldDB" id="A0A1G6JYW3"/>
<evidence type="ECO:0000313" key="1">
    <source>
        <dbReference type="EMBL" id="SDC23883.1"/>
    </source>
</evidence>
<dbReference type="STRING" id="390242.SAMN04488024_101599"/>